<comment type="caution">
    <text evidence="2">The sequence shown here is derived from an EMBL/GenBank/DDBJ whole genome shotgun (WGS) entry which is preliminary data.</text>
</comment>
<dbReference type="Proteomes" id="UP001311232">
    <property type="component" value="Unassembled WGS sequence"/>
</dbReference>
<dbReference type="AlphaFoldDB" id="A0AAV9S428"/>
<gene>
    <name evidence="2" type="ORF">CRENBAI_017594</name>
</gene>
<evidence type="ECO:0000313" key="3">
    <source>
        <dbReference type="Proteomes" id="UP001311232"/>
    </source>
</evidence>
<name>A0AAV9S428_9TELE</name>
<reference evidence="2 3" key="1">
    <citation type="submission" date="2021-06" db="EMBL/GenBank/DDBJ databases">
        <authorList>
            <person name="Palmer J.M."/>
        </authorList>
    </citation>
    <scope>NUCLEOTIDE SEQUENCE [LARGE SCALE GENOMIC DNA]</scope>
    <source>
        <strain evidence="2 3">MEX-2019</strain>
        <tissue evidence="2">Muscle</tissue>
    </source>
</reference>
<protein>
    <submittedName>
        <fullName evidence="2">Uncharacterized protein</fullName>
    </submittedName>
</protein>
<dbReference type="EMBL" id="JAHHUM010000906">
    <property type="protein sequence ID" value="KAK5616079.1"/>
    <property type="molecule type" value="Genomic_DNA"/>
</dbReference>
<organism evidence="2 3">
    <name type="scientific">Crenichthys baileyi</name>
    <name type="common">White River springfish</name>
    <dbReference type="NCBI Taxonomy" id="28760"/>
    <lineage>
        <taxon>Eukaryota</taxon>
        <taxon>Metazoa</taxon>
        <taxon>Chordata</taxon>
        <taxon>Craniata</taxon>
        <taxon>Vertebrata</taxon>
        <taxon>Euteleostomi</taxon>
        <taxon>Actinopterygii</taxon>
        <taxon>Neopterygii</taxon>
        <taxon>Teleostei</taxon>
        <taxon>Neoteleostei</taxon>
        <taxon>Acanthomorphata</taxon>
        <taxon>Ovalentaria</taxon>
        <taxon>Atherinomorphae</taxon>
        <taxon>Cyprinodontiformes</taxon>
        <taxon>Goodeidae</taxon>
        <taxon>Crenichthys</taxon>
    </lineage>
</organism>
<evidence type="ECO:0000313" key="2">
    <source>
        <dbReference type="EMBL" id="KAK5616079.1"/>
    </source>
</evidence>
<accession>A0AAV9S428</accession>
<evidence type="ECO:0000256" key="1">
    <source>
        <dbReference type="SAM" id="MobiDB-lite"/>
    </source>
</evidence>
<proteinExistence type="predicted"/>
<sequence>MGRIIPAYFTSRVPGLELARGPLSPNRWKWAEEGRSGGIGEEEEEEVEGRKSQSVLIKCCIEEDVPQQCVSSRGWSPSRSASRSDHLYCRLCHKVCAHTQGPGTWPNLEIPEDNTHQAWMQIQNL</sequence>
<keyword evidence="3" id="KW-1185">Reference proteome</keyword>
<feature type="region of interest" description="Disordered" evidence="1">
    <location>
        <begin position="27"/>
        <end position="48"/>
    </location>
</feature>